<protein>
    <submittedName>
        <fullName evidence="4">DUF4159 domain-containing protein</fullName>
    </submittedName>
</protein>
<feature type="domain" description="DUF4159" evidence="3">
    <location>
        <begin position="700"/>
        <end position="908"/>
    </location>
</feature>
<evidence type="ECO:0000259" key="2">
    <source>
        <dbReference type="Pfam" id="PF07584"/>
    </source>
</evidence>
<accession>A0A369T9Z6</accession>
<evidence type="ECO:0000259" key="3">
    <source>
        <dbReference type="Pfam" id="PF13709"/>
    </source>
</evidence>
<evidence type="ECO:0000256" key="1">
    <source>
        <dbReference type="SAM" id="Phobius"/>
    </source>
</evidence>
<dbReference type="NCBIfam" id="TIGR02226">
    <property type="entry name" value="two_anch"/>
    <property type="match status" value="1"/>
</dbReference>
<name>A0A369T9Z6_9PROT</name>
<comment type="caution">
    <text evidence="4">The sequence shown here is derived from an EMBL/GenBank/DDBJ whole genome shotgun (WGS) entry which is preliminary data.</text>
</comment>
<dbReference type="RefSeq" id="WP_114582474.1">
    <property type="nucleotide sequence ID" value="NZ_QPMH01000010.1"/>
</dbReference>
<dbReference type="SUPFAM" id="SSF52317">
    <property type="entry name" value="Class I glutamine amidotransferase-like"/>
    <property type="match status" value="1"/>
</dbReference>
<keyword evidence="1" id="KW-1133">Transmembrane helix</keyword>
<dbReference type="AlphaFoldDB" id="A0A369T9Z6"/>
<dbReference type="PANTHER" id="PTHR37464">
    <property type="entry name" value="BLL2463 PROTEIN"/>
    <property type="match status" value="1"/>
</dbReference>
<dbReference type="InterPro" id="IPR025297">
    <property type="entry name" value="DUF4159"/>
</dbReference>
<dbReference type="PANTHER" id="PTHR37464:SF1">
    <property type="entry name" value="BLL2463 PROTEIN"/>
    <property type="match status" value="1"/>
</dbReference>
<dbReference type="InterPro" id="IPR024163">
    <property type="entry name" value="Aerotolerance_reg_N"/>
</dbReference>
<organism evidence="4 5">
    <name type="scientific">Ferruginivarius sediminum</name>
    <dbReference type="NCBI Taxonomy" id="2661937"/>
    <lineage>
        <taxon>Bacteria</taxon>
        <taxon>Pseudomonadati</taxon>
        <taxon>Pseudomonadota</taxon>
        <taxon>Alphaproteobacteria</taxon>
        <taxon>Rhodospirillales</taxon>
        <taxon>Rhodospirillaceae</taxon>
        <taxon>Ferruginivarius</taxon>
    </lineage>
</organism>
<dbReference type="EMBL" id="QPMH01000010">
    <property type="protein sequence ID" value="RDD61672.1"/>
    <property type="molecule type" value="Genomic_DNA"/>
</dbReference>
<dbReference type="Pfam" id="PF07584">
    <property type="entry name" value="BatA"/>
    <property type="match status" value="1"/>
</dbReference>
<keyword evidence="1" id="KW-0812">Transmembrane</keyword>
<feature type="transmembrane region" description="Helical" evidence="1">
    <location>
        <begin position="661"/>
        <end position="679"/>
    </location>
</feature>
<keyword evidence="1" id="KW-0472">Membrane</keyword>
<feature type="transmembrane region" description="Helical" evidence="1">
    <location>
        <begin position="12"/>
        <end position="30"/>
    </location>
</feature>
<reference evidence="4 5" key="1">
    <citation type="submission" date="2018-07" db="EMBL/GenBank/DDBJ databases">
        <title>Venubactetium sediminum gen. nov., sp. nov., isolated from a marine solar saltern.</title>
        <authorList>
            <person name="Wang S."/>
        </authorList>
    </citation>
    <scope>NUCLEOTIDE SEQUENCE [LARGE SCALE GENOMIC DNA]</scope>
    <source>
        <strain evidence="4 5">WD2A32</strain>
    </source>
</reference>
<feature type="domain" description="Aerotolerance regulator N-terminal" evidence="2">
    <location>
        <begin position="7"/>
        <end position="81"/>
    </location>
</feature>
<dbReference type="Gene3D" id="3.40.50.880">
    <property type="match status" value="1"/>
</dbReference>
<proteinExistence type="predicted"/>
<feature type="transmembrane region" description="Helical" evidence="1">
    <location>
        <begin position="630"/>
        <end position="649"/>
    </location>
</feature>
<dbReference type="Gene3D" id="3.40.50.12140">
    <property type="entry name" value="Domain of unknown function DUF4159"/>
    <property type="match status" value="1"/>
</dbReference>
<feature type="transmembrane region" description="Helical" evidence="1">
    <location>
        <begin position="61"/>
        <end position="83"/>
    </location>
</feature>
<dbReference type="CDD" id="cd03143">
    <property type="entry name" value="A4_beta-galactosidase_middle_domain"/>
    <property type="match status" value="1"/>
</dbReference>
<dbReference type="InterPro" id="IPR011933">
    <property type="entry name" value="Double_TM_dom"/>
</dbReference>
<dbReference type="Pfam" id="PF13709">
    <property type="entry name" value="DUF4159"/>
    <property type="match status" value="1"/>
</dbReference>
<sequence length="928" mass="98847">MLGLETFAFAQPWLLLALVGLPALWFLLRVTPPAPKSIRFPAIRLLTGLTPPEETPQRTPLWLLLLRMLAVALLILGLAGPVLHPAGQLSGSGPLVLVIDDGWAAAGTWEERQRAMETLIDRAAREERRVILMTTARERPDEPLTASNPLRPDAALERVRAIQPKPWPSDLDAAQAVAAEIGVTGSAHVIWLSDGLAAPGTRELAATLQRLGRLSVLHAGAGRAASIVLPPENTGTDVRVTVQRPDSRGAKSVTVLAEGEDGRLVGTAPARVEAGETAATASFELPLQLRNRIARVRIEGARHAGAVALLDERWQRRPVGLVSDSPLEAAQPLLSELYYLERALKPYAEISRGTLDDLLKRDLAVLVLADRGKLSPEQREAVSRWVENGGLLLRFAGPKLAQDLSGDGITAGEGAQPPLLPVRLRRGGRALGGTMSWDTPATLAPFGDDSPFAGLEIPSDITVSRQVLAEPSLELGGKTWARLADGTPLVTAGERGDGWLVLVHTTANTSWSNLSLSGLFVRMLRRVVTVSEGLSGAADDQPALPPQRVLDGFGRLTEPGAGVRTLPAEALRDHLVSAGNPPGLYGRDGQRRAHNLGPMVAPSLAPLDDLPPGVTAGAFAMQPETRIGPWLLATALVLMLVDMLIALGLRGLLPTPRRGGAAGTTAATMLIFTACMLAWPGGAKAQGDDEFALKATLDTRLAYIETGVAEADRITRQGLTGISRVLARRSAVEPEPPLGVDLLSDEIAFFPLLYWSISPEQPDLPPAGVRKINHFLGHGGTLLIDLREAGGGSSLFGQGTPATQALRRLTRDIDIPPLTPVDPEHVLTKAFYLLQDFPGRYAGGALWVEDTATAPGDGVASVMITANDWVGAWAVDESGQPRLPVVPGGERQREIAYRVGVNVVMYALTGNYKADQVHVPAILERLGQ</sequence>
<evidence type="ECO:0000313" key="5">
    <source>
        <dbReference type="Proteomes" id="UP000253941"/>
    </source>
</evidence>
<keyword evidence="5" id="KW-1185">Reference proteome</keyword>
<dbReference type="InterPro" id="IPR029062">
    <property type="entry name" value="Class_I_gatase-like"/>
</dbReference>
<evidence type="ECO:0000313" key="4">
    <source>
        <dbReference type="EMBL" id="RDD61672.1"/>
    </source>
</evidence>
<dbReference type="Proteomes" id="UP000253941">
    <property type="component" value="Unassembled WGS sequence"/>
</dbReference>
<gene>
    <name evidence="4" type="ORF">DRB17_12145</name>
</gene>